<dbReference type="InterPro" id="IPR002786">
    <property type="entry name" value="Non_canon_purine_NTPase"/>
</dbReference>
<dbReference type="RefSeq" id="WP_309472472.1">
    <property type="nucleotide sequence ID" value="NZ_QNRJ01000007.1"/>
</dbReference>
<comment type="caution">
    <text evidence="13">The sequence shown here is derived from an EMBL/GenBank/DDBJ whole genome shotgun (WGS) entry which is preliminary data.</text>
</comment>
<keyword evidence="2 11" id="KW-0479">Metal-binding</keyword>
<feature type="binding site" evidence="11">
    <location>
        <position position="65"/>
    </location>
    <ligand>
        <name>Mg(2+)</name>
        <dbReference type="ChEBI" id="CHEBI:18420"/>
    </ligand>
</feature>
<dbReference type="Pfam" id="PF01931">
    <property type="entry name" value="NTPase_I-T"/>
    <property type="match status" value="1"/>
</dbReference>
<keyword evidence="4 11" id="KW-0378">Hydrolase</keyword>
<evidence type="ECO:0000256" key="3">
    <source>
        <dbReference type="ARBA" id="ARBA00022741"/>
    </source>
</evidence>
<keyword evidence="3 11" id="KW-0547">Nucleotide-binding</keyword>
<comment type="catalytic activity">
    <reaction evidence="9 11">
        <text>XTP + H2O = XDP + phosphate + H(+)</text>
        <dbReference type="Rhea" id="RHEA:28406"/>
        <dbReference type="ChEBI" id="CHEBI:15377"/>
        <dbReference type="ChEBI" id="CHEBI:15378"/>
        <dbReference type="ChEBI" id="CHEBI:43474"/>
        <dbReference type="ChEBI" id="CHEBI:59884"/>
        <dbReference type="ChEBI" id="CHEBI:61314"/>
        <dbReference type="EC" id="3.6.1.73"/>
    </reaction>
</comment>
<sequence>MLKIAIGTTNPAKVKAIKQAFEEHYEDVEFECHKTDSNVGEQPISDQETIEGALNRAKNVLRATDSDIGIGLEGGVTESLYGMFVCNWGALVDRSGNEIIGGGARIPLPKEISSQLKAGEELGPLMDEYTQTIGIRKKEGAVGVFTNGLITREAMFLHVVQLLIGQWQLRNKEQDL</sequence>
<feature type="binding site" evidence="11">
    <location>
        <begin position="8"/>
        <end position="13"/>
    </location>
    <ligand>
        <name>substrate</name>
    </ligand>
</feature>
<dbReference type="InterPro" id="IPR029001">
    <property type="entry name" value="ITPase-like_fam"/>
</dbReference>
<evidence type="ECO:0000256" key="4">
    <source>
        <dbReference type="ARBA" id="ARBA00022801"/>
    </source>
</evidence>
<dbReference type="NCBIfam" id="NF002850">
    <property type="entry name" value="PRK03114.1"/>
    <property type="match status" value="1"/>
</dbReference>
<dbReference type="PANTHER" id="PTHR34699:SF2">
    <property type="entry name" value="NON-CANONICAL PURINE NTP PHOSPHATASE_PRRC1 DOMAIN-CONTAINING PROTEIN"/>
    <property type="match status" value="1"/>
</dbReference>
<evidence type="ECO:0000256" key="9">
    <source>
        <dbReference type="ARBA" id="ARBA00048781"/>
    </source>
</evidence>
<keyword evidence="6 11" id="KW-0546">Nucleotide metabolism</keyword>
<organism evidence="13 14">
    <name type="scientific">Rossellomorea aquimaris</name>
    <dbReference type="NCBI Taxonomy" id="189382"/>
    <lineage>
        <taxon>Bacteria</taxon>
        <taxon>Bacillati</taxon>
        <taxon>Bacillota</taxon>
        <taxon>Bacilli</taxon>
        <taxon>Bacillales</taxon>
        <taxon>Bacillaceae</taxon>
        <taxon>Rossellomorea</taxon>
    </lineage>
</organism>
<feature type="domain" description="Non-canonical purine NTP phosphatase/PRRC1" evidence="12">
    <location>
        <begin position="7"/>
        <end position="161"/>
    </location>
</feature>
<evidence type="ECO:0000256" key="5">
    <source>
        <dbReference type="ARBA" id="ARBA00022842"/>
    </source>
</evidence>
<dbReference type="InterPro" id="IPR050299">
    <property type="entry name" value="YjjX_NTPase"/>
</dbReference>
<evidence type="ECO:0000313" key="13">
    <source>
        <dbReference type="EMBL" id="RBP03947.1"/>
    </source>
</evidence>
<dbReference type="PANTHER" id="PTHR34699">
    <property type="match status" value="1"/>
</dbReference>
<evidence type="ECO:0000256" key="10">
    <source>
        <dbReference type="ARBA" id="ARBA00060855"/>
    </source>
</evidence>
<keyword evidence="7 11" id="KW-0464">Manganese</keyword>
<dbReference type="FunFam" id="3.90.950.10:FF:000002">
    <property type="entry name" value="Inosine/xanthosine triphosphatase"/>
    <property type="match status" value="1"/>
</dbReference>
<dbReference type="GO" id="GO:0009117">
    <property type="term" value="P:nucleotide metabolic process"/>
    <property type="evidence" value="ECO:0007669"/>
    <property type="project" value="UniProtKB-KW"/>
</dbReference>
<comment type="catalytic activity">
    <reaction evidence="8 11">
        <text>ITP + H2O = IDP + phosphate + H(+)</text>
        <dbReference type="Rhea" id="RHEA:28330"/>
        <dbReference type="ChEBI" id="CHEBI:15377"/>
        <dbReference type="ChEBI" id="CHEBI:15378"/>
        <dbReference type="ChEBI" id="CHEBI:43474"/>
        <dbReference type="ChEBI" id="CHEBI:58280"/>
        <dbReference type="ChEBI" id="CHEBI:61402"/>
        <dbReference type="EC" id="3.6.1.73"/>
    </reaction>
</comment>
<dbReference type="GO" id="GO:0000166">
    <property type="term" value="F:nucleotide binding"/>
    <property type="evidence" value="ECO:0007669"/>
    <property type="project" value="UniProtKB-KW"/>
</dbReference>
<dbReference type="InterPro" id="IPR026533">
    <property type="entry name" value="NTPase/PRRC1"/>
</dbReference>
<protein>
    <recommendedName>
        <fullName evidence="11">Probable inosine/xanthosine triphosphatase</fullName>
        <shortName evidence="11">ITPase/XTPase</shortName>
        <ecNumber evidence="11">3.6.1.73</ecNumber>
    </recommendedName>
    <alternativeName>
        <fullName evidence="11">Non-canonical purine NTP phosphatase</fullName>
    </alternativeName>
    <alternativeName>
        <fullName evidence="11">Non-standard purine NTP phosphatase</fullName>
    </alternativeName>
    <alternativeName>
        <fullName evidence="11">Nucleoside-triphosphate phosphatase</fullName>
        <shortName evidence="11">NTPase</shortName>
    </alternativeName>
</protein>
<dbReference type="EC" id="3.6.1.73" evidence="11"/>
<evidence type="ECO:0000259" key="12">
    <source>
        <dbReference type="Pfam" id="PF01931"/>
    </source>
</evidence>
<comment type="subunit">
    <text evidence="11">Homodimer.</text>
</comment>
<dbReference type="GO" id="GO:0103023">
    <property type="term" value="F:ITPase activity"/>
    <property type="evidence" value="ECO:0007669"/>
    <property type="project" value="UniProtKB-EC"/>
</dbReference>
<dbReference type="SUPFAM" id="SSF52972">
    <property type="entry name" value="ITPase-like"/>
    <property type="match status" value="1"/>
</dbReference>
<accession>A0A366ENF5</accession>
<gene>
    <name evidence="13" type="ORF">DET59_10794</name>
</gene>
<evidence type="ECO:0000256" key="11">
    <source>
        <dbReference type="HAMAP-Rule" id="MF_00648"/>
    </source>
</evidence>
<reference evidence="13 14" key="1">
    <citation type="submission" date="2018-06" db="EMBL/GenBank/DDBJ databases">
        <title>Freshwater and sediment microbial communities from various areas in North America, analyzing microbe dynamics in response to fracking.</title>
        <authorList>
            <person name="Lamendella R."/>
        </authorList>
    </citation>
    <scope>NUCLEOTIDE SEQUENCE [LARGE SCALE GENOMIC DNA]</scope>
    <source>
        <strain evidence="13 14">97B</strain>
    </source>
</reference>
<evidence type="ECO:0000256" key="6">
    <source>
        <dbReference type="ARBA" id="ARBA00023080"/>
    </source>
</evidence>
<evidence type="ECO:0000313" key="14">
    <source>
        <dbReference type="Proteomes" id="UP000252118"/>
    </source>
</evidence>
<comment type="cofactor">
    <cofactor evidence="1">
        <name>Mn(2+)</name>
        <dbReference type="ChEBI" id="CHEBI:29035"/>
    </cofactor>
</comment>
<evidence type="ECO:0000256" key="7">
    <source>
        <dbReference type="ARBA" id="ARBA00023211"/>
    </source>
</evidence>
<keyword evidence="5 11" id="KW-0460">Magnesium</keyword>
<dbReference type="GO" id="GO:0046872">
    <property type="term" value="F:metal ion binding"/>
    <property type="evidence" value="ECO:0007669"/>
    <property type="project" value="UniProtKB-KW"/>
</dbReference>
<dbReference type="Gene3D" id="3.90.950.10">
    <property type="match status" value="1"/>
</dbReference>
<evidence type="ECO:0000256" key="2">
    <source>
        <dbReference type="ARBA" id="ARBA00022723"/>
    </source>
</evidence>
<comment type="caution">
    <text evidence="11">Lacks conserved residue(s) required for the propagation of feature annotation.</text>
</comment>
<comment type="similarity">
    <text evidence="10 11">Belongs to the YjjX NTPase family.</text>
</comment>
<dbReference type="EMBL" id="QNRJ01000007">
    <property type="protein sequence ID" value="RBP03947.1"/>
    <property type="molecule type" value="Genomic_DNA"/>
</dbReference>
<name>A0A366ENF5_9BACI</name>
<proteinExistence type="inferred from homology"/>
<dbReference type="Proteomes" id="UP000252118">
    <property type="component" value="Unassembled WGS sequence"/>
</dbReference>
<comment type="function">
    <text evidence="11">Phosphatase that hydrolyzes non-canonical purine nucleotides such as XTP and ITP to their respective diphosphate derivatives. Probably excludes non-canonical purines from DNA/RNA precursor pool, thus preventing their incorporation into DNA/RNA and avoiding chromosomal lesions.</text>
</comment>
<dbReference type="AlphaFoldDB" id="A0A366ENF5"/>
<dbReference type="HAMAP" id="MF_00648">
    <property type="entry name" value="Non_canon_purine_NTPase_YjjX"/>
    <property type="match status" value="1"/>
</dbReference>
<feature type="binding site" evidence="11">
    <location>
        <position position="36"/>
    </location>
    <ligand>
        <name>Mg(2+)</name>
        <dbReference type="ChEBI" id="CHEBI:18420"/>
    </ligand>
</feature>
<comment type="cofactor">
    <cofactor evidence="11">
        <name>Mg(2+)</name>
        <dbReference type="ChEBI" id="CHEBI:18420"/>
    </cofactor>
    <cofactor evidence="11">
        <name>Mn(2+)</name>
        <dbReference type="ChEBI" id="CHEBI:29035"/>
    </cofactor>
    <text evidence="11">Binds 1 divalent metal cation per subunit; can use either Mg(2+) or Mn(2+).</text>
</comment>
<evidence type="ECO:0000256" key="8">
    <source>
        <dbReference type="ARBA" id="ARBA00048174"/>
    </source>
</evidence>
<evidence type="ECO:0000256" key="1">
    <source>
        <dbReference type="ARBA" id="ARBA00001936"/>
    </source>
</evidence>